<keyword evidence="3" id="KW-0648">Protein biosynthesis</keyword>
<evidence type="ECO:0000313" key="5">
    <source>
        <dbReference type="EMBL" id="OGL70615.1"/>
    </source>
</evidence>
<evidence type="ECO:0000256" key="1">
    <source>
        <dbReference type="ARBA" id="ARBA00010699"/>
    </source>
</evidence>
<proteinExistence type="inferred from homology"/>
<comment type="caution">
    <text evidence="5">The sequence shown here is derived from an EMBL/GenBank/DDBJ whole genome shotgun (WGS) entry which is preliminary data.</text>
</comment>
<dbReference type="SUPFAM" id="SSF53328">
    <property type="entry name" value="Formyltransferase"/>
    <property type="match status" value="1"/>
</dbReference>
<name>A0A1F7TX94_9BACT</name>
<keyword evidence="2" id="KW-0808">Transferase</keyword>
<dbReference type="InterPro" id="IPR005793">
    <property type="entry name" value="Formyl_trans_C"/>
</dbReference>
<dbReference type="AlphaFoldDB" id="A0A1F7TX94"/>
<dbReference type="GO" id="GO:0004479">
    <property type="term" value="F:methionyl-tRNA formyltransferase activity"/>
    <property type="evidence" value="ECO:0007669"/>
    <property type="project" value="TreeGrafter"/>
</dbReference>
<dbReference type="InterPro" id="IPR011034">
    <property type="entry name" value="Formyl_transferase-like_C_sf"/>
</dbReference>
<reference evidence="5 6" key="1">
    <citation type="journal article" date="2016" name="Nat. Commun.">
        <title>Thousands of microbial genomes shed light on interconnected biogeochemical processes in an aquifer system.</title>
        <authorList>
            <person name="Anantharaman K."/>
            <person name="Brown C.T."/>
            <person name="Hug L.A."/>
            <person name="Sharon I."/>
            <person name="Castelle C.J."/>
            <person name="Probst A.J."/>
            <person name="Thomas B.C."/>
            <person name="Singh A."/>
            <person name="Wilkins M.J."/>
            <person name="Karaoz U."/>
            <person name="Brodie E.L."/>
            <person name="Williams K.H."/>
            <person name="Hubbard S.S."/>
            <person name="Banfield J.F."/>
        </authorList>
    </citation>
    <scope>NUCLEOTIDE SEQUENCE [LARGE SCALE GENOMIC DNA]</scope>
</reference>
<sequence length="337" mass="38443">MQFGELNNLILFGGGQRLVNFLSVAKDFSAIVFSSPRFLQAPLDDEPCTVEEYFKKEGIAYLNITRIADVDIHAYVNNKTLGISFGAPWIFKQDFLDVFEGRIINGHGTRLPKNRGGASFSWQIMRQDRTGCHLFHLIDGGIDTGDIVAMRPYEFPMDCRTPKAYKDYHQQTELAFFEDVVLKLKQNFDFPLQKQDETVSTYYPRLSTERHGWIDWSWCAQDIERFICAFDEPFMGASTWLDGQRVFLKSVRVDLSEGAFHPFMSGLVYRVTPERIFVAANDASLTVESLTNGQGEDWKRHAKIGSRFVTSATMLDEARAFRAIYTPVGLKEAPHES</sequence>
<protein>
    <recommendedName>
        <fullName evidence="4">Formyl transferase C-terminal domain-containing protein</fullName>
    </recommendedName>
</protein>
<evidence type="ECO:0000259" key="4">
    <source>
        <dbReference type="Pfam" id="PF02911"/>
    </source>
</evidence>
<dbReference type="InterPro" id="IPR044135">
    <property type="entry name" value="Met-tRNA-FMT_C"/>
</dbReference>
<organism evidence="5 6">
    <name type="scientific">Candidatus Uhrbacteria bacterium RIFCSPHIGHO2_02_FULL_53_13</name>
    <dbReference type="NCBI Taxonomy" id="1802389"/>
    <lineage>
        <taxon>Bacteria</taxon>
        <taxon>Candidatus Uhriibacteriota</taxon>
    </lineage>
</organism>
<dbReference type="InterPro" id="IPR036477">
    <property type="entry name" value="Formyl_transf_N_sf"/>
</dbReference>
<dbReference type="CDD" id="cd08704">
    <property type="entry name" value="Met_tRNA_FMT_C"/>
    <property type="match status" value="1"/>
</dbReference>
<dbReference type="SUPFAM" id="SSF50486">
    <property type="entry name" value="FMT C-terminal domain-like"/>
    <property type="match status" value="1"/>
</dbReference>
<gene>
    <name evidence="5" type="ORF">A3C17_03380</name>
</gene>
<accession>A0A1F7TX94</accession>
<dbReference type="STRING" id="1802389.A3C17_03380"/>
<dbReference type="Proteomes" id="UP000177097">
    <property type="component" value="Unassembled WGS sequence"/>
</dbReference>
<evidence type="ECO:0000256" key="2">
    <source>
        <dbReference type="ARBA" id="ARBA00022679"/>
    </source>
</evidence>
<dbReference type="EMBL" id="MGDX01000028">
    <property type="protein sequence ID" value="OGL70615.1"/>
    <property type="molecule type" value="Genomic_DNA"/>
</dbReference>
<evidence type="ECO:0000313" key="6">
    <source>
        <dbReference type="Proteomes" id="UP000177097"/>
    </source>
</evidence>
<feature type="domain" description="Formyl transferase C-terminal" evidence="4">
    <location>
        <begin position="210"/>
        <end position="292"/>
    </location>
</feature>
<dbReference type="PANTHER" id="PTHR11138:SF5">
    <property type="entry name" value="METHIONYL-TRNA FORMYLTRANSFERASE, MITOCHONDRIAL"/>
    <property type="match status" value="1"/>
</dbReference>
<dbReference type="Gene3D" id="3.40.50.12230">
    <property type="match status" value="1"/>
</dbReference>
<evidence type="ECO:0000256" key="3">
    <source>
        <dbReference type="ARBA" id="ARBA00022917"/>
    </source>
</evidence>
<dbReference type="Pfam" id="PF02911">
    <property type="entry name" value="Formyl_trans_C"/>
    <property type="match status" value="1"/>
</dbReference>
<comment type="similarity">
    <text evidence="1">Belongs to the Fmt family.</text>
</comment>
<dbReference type="PANTHER" id="PTHR11138">
    <property type="entry name" value="METHIONYL-TRNA FORMYLTRANSFERASE"/>
    <property type="match status" value="1"/>
</dbReference>